<evidence type="ECO:0000313" key="2">
    <source>
        <dbReference type="Proteomes" id="UP000001312"/>
    </source>
</evidence>
<sequence>MPVRKYTCSYEHEGKKQQANRTKTGENKNGLLVLTRYRARKLLGSIEIGIFSAGKIVLIMSKTRLLINRSLIICEAFDLYIVQTAQPEVRSSSLGARSRFTNVVFYSVCVLSPDKAQKISK</sequence>
<evidence type="ECO:0000313" key="1">
    <source>
        <dbReference type="EMBL" id="EDO04373.1"/>
    </source>
</evidence>
<dbReference type="EMBL" id="CH476628">
    <property type="protein sequence ID" value="EDO04373.1"/>
    <property type="molecule type" value="Genomic_DNA"/>
</dbReference>
<name>A7ENF7_SCLS1</name>
<dbReference type="GeneID" id="5488572"/>
<proteinExistence type="predicted"/>
<keyword evidence="2" id="KW-1185">Reference proteome</keyword>
<protein>
    <submittedName>
        <fullName evidence="1">Uncharacterized protein</fullName>
    </submittedName>
</protein>
<reference evidence="2" key="1">
    <citation type="journal article" date="2011" name="PLoS Genet.">
        <title>Genomic analysis of the necrotrophic fungal pathogens Sclerotinia sclerotiorum and Botrytis cinerea.</title>
        <authorList>
            <person name="Amselem J."/>
            <person name="Cuomo C.A."/>
            <person name="van Kan J.A."/>
            <person name="Viaud M."/>
            <person name="Benito E.P."/>
            <person name="Couloux A."/>
            <person name="Coutinho P.M."/>
            <person name="de Vries R.P."/>
            <person name="Dyer P.S."/>
            <person name="Fillinger S."/>
            <person name="Fournier E."/>
            <person name="Gout L."/>
            <person name="Hahn M."/>
            <person name="Kohn L."/>
            <person name="Lapalu N."/>
            <person name="Plummer K.M."/>
            <person name="Pradier J.M."/>
            <person name="Quevillon E."/>
            <person name="Sharon A."/>
            <person name="Simon A."/>
            <person name="ten Have A."/>
            <person name="Tudzynski B."/>
            <person name="Tudzynski P."/>
            <person name="Wincker P."/>
            <person name="Andrew M."/>
            <person name="Anthouard V."/>
            <person name="Beever R.E."/>
            <person name="Beffa R."/>
            <person name="Benoit I."/>
            <person name="Bouzid O."/>
            <person name="Brault B."/>
            <person name="Chen Z."/>
            <person name="Choquer M."/>
            <person name="Collemare J."/>
            <person name="Cotton P."/>
            <person name="Danchin E.G."/>
            <person name="Da Silva C."/>
            <person name="Gautier A."/>
            <person name="Giraud C."/>
            <person name="Giraud T."/>
            <person name="Gonzalez C."/>
            <person name="Grossetete S."/>
            <person name="Guldener U."/>
            <person name="Henrissat B."/>
            <person name="Howlett B.J."/>
            <person name="Kodira C."/>
            <person name="Kretschmer M."/>
            <person name="Lappartient A."/>
            <person name="Leroch M."/>
            <person name="Levis C."/>
            <person name="Mauceli E."/>
            <person name="Neuveglise C."/>
            <person name="Oeser B."/>
            <person name="Pearson M."/>
            <person name="Poulain J."/>
            <person name="Poussereau N."/>
            <person name="Quesneville H."/>
            <person name="Rascle C."/>
            <person name="Schumacher J."/>
            <person name="Segurens B."/>
            <person name="Sexton A."/>
            <person name="Silva E."/>
            <person name="Sirven C."/>
            <person name="Soanes D.M."/>
            <person name="Talbot N.J."/>
            <person name="Templeton M."/>
            <person name="Yandava C."/>
            <person name="Yarden O."/>
            <person name="Zeng Q."/>
            <person name="Rollins J.A."/>
            <person name="Lebrun M.H."/>
            <person name="Dickman M."/>
        </authorList>
    </citation>
    <scope>NUCLEOTIDE SEQUENCE [LARGE SCALE GENOMIC DNA]</scope>
    <source>
        <strain evidence="2">ATCC 18683 / 1980 / Ss-1</strain>
    </source>
</reference>
<organism evidence="1 2">
    <name type="scientific">Sclerotinia sclerotiorum (strain ATCC 18683 / 1980 / Ss-1)</name>
    <name type="common">White mold</name>
    <name type="synonym">Whetzelinia sclerotiorum</name>
    <dbReference type="NCBI Taxonomy" id="665079"/>
    <lineage>
        <taxon>Eukaryota</taxon>
        <taxon>Fungi</taxon>
        <taxon>Dikarya</taxon>
        <taxon>Ascomycota</taxon>
        <taxon>Pezizomycotina</taxon>
        <taxon>Leotiomycetes</taxon>
        <taxon>Helotiales</taxon>
        <taxon>Sclerotiniaceae</taxon>
        <taxon>Sclerotinia</taxon>
    </lineage>
</organism>
<dbReference type="KEGG" id="ssl:SS1G_06856"/>
<accession>A7ENF7</accession>
<dbReference type="AlphaFoldDB" id="A7ENF7"/>
<dbReference type="InParanoid" id="A7ENF7"/>
<dbReference type="RefSeq" id="XP_001592615.1">
    <property type="nucleotide sequence ID" value="XM_001592565.1"/>
</dbReference>
<dbReference type="Proteomes" id="UP000001312">
    <property type="component" value="Unassembled WGS sequence"/>
</dbReference>
<gene>
    <name evidence="1" type="ORF">SS1G_06856</name>
</gene>